<dbReference type="InterPro" id="IPR059117">
    <property type="entry name" value="APS_kinase_dom"/>
</dbReference>
<keyword evidence="6" id="KW-0597">Phosphoprotein</keyword>
<reference evidence="9 10" key="1">
    <citation type="submission" date="2021-12" db="EMBL/GenBank/DDBJ databases">
        <title>Discovery of the Pendulisporaceae a myxobacterial family with distinct sporulation behavior and unique specialized metabolism.</title>
        <authorList>
            <person name="Garcia R."/>
            <person name="Popoff A."/>
            <person name="Bader C.D."/>
            <person name="Loehr J."/>
            <person name="Walesch S."/>
            <person name="Walt C."/>
            <person name="Boldt J."/>
            <person name="Bunk B."/>
            <person name="Haeckl F.J.F.P.J."/>
            <person name="Gunesch A.P."/>
            <person name="Birkelbach J."/>
            <person name="Nuebel U."/>
            <person name="Pietschmann T."/>
            <person name="Bach T."/>
            <person name="Mueller R."/>
        </authorList>
    </citation>
    <scope>NUCLEOTIDE SEQUENCE [LARGE SCALE GENOMIC DNA]</scope>
    <source>
        <strain evidence="9 10">MSr11954</strain>
    </source>
</reference>
<comment type="pathway">
    <text evidence="6 7">Sulfur metabolism; hydrogen sulfide biosynthesis; sulfite from sulfate: step 2/3.</text>
</comment>
<proteinExistence type="inferred from homology"/>
<feature type="binding site" evidence="6">
    <location>
        <begin position="18"/>
        <end position="25"/>
    </location>
    <ligand>
        <name>ATP</name>
        <dbReference type="ChEBI" id="CHEBI:30616"/>
    </ligand>
</feature>
<name>A0ABZ2LUD2_9BACT</name>
<dbReference type="EC" id="2.7.1.25" evidence="2 6"/>
<keyword evidence="5 6" id="KW-0067">ATP-binding</keyword>
<gene>
    <name evidence="6 9" type="primary">cysC</name>
    <name evidence="9" type="ORF">LZC94_33385</name>
</gene>
<keyword evidence="10" id="KW-1185">Reference proteome</keyword>
<evidence type="ECO:0000256" key="7">
    <source>
        <dbReference type="RuleBase" id="RU004347"/>
    </source>
</evidence>
<evidence type="ECO:0000256" key="2">
    <source>
        <dbReference type="ARBA" id="ARBA00012121"/>
    </source>
</evidence>
<dbReference type="Proteomes" id="UP001370348">
    <property type="component" value="Chromosome"/>
</dbReference>
<dbReference type="SUPFAM" id="SSF52540">
    <property type="entry name" value="P-loop containing nucleoside triphosphate hydrolases"/>
    <property type="match status" value="1"/>
</dbReference>
<evidence type="ECO:0000259" key="8">
    <source>
        <dbReference type="Pfam" id="PF01583"/>
    </source>
</evidence>
<dbReference type="CDD" id="cd02027">
    <property type="entry name" value="APSK"/>
    <property type="match status" value="1"/>
</dbReference>
<dbReference type="NCBIfam" id="TIGR00455">
    <property type="entry name" value="apsK"/>
    <property type="match status" value="1"/>
</dbReference>
<dbReference type="InterPro" id="IPR050512">
    <property type="entry name" value="Sulf_AdTrans/APS_kinase"/>
</dbReference>
<dbReference type="EMBL" id="CP089984">
    <property type="protein sequence ID" value="WXB12731.1"/>
    <property type="molecule type" value="Genomic_DNA"/>
</dbReference>
<evidence type="ECO:0000256" key="4">
    <source>
        <dbReference type="ARBA" id="ARBA00022741"/>
    </source>
</evidence>
<dbReference type="GO" id="GO:0004020">
    <property type="term" value="F:adenylylsulfate kinase activity"/>
    <property type="evidence" value="ECO:0007669"/>
    <property type="project" value="UniProtKB-EC"/>
</dbReference>
<dbReference type="NCBIfam" id="NF002059">
    <property type="entry name" value="PRK00889.1"/>
    <property type="match status" value="1"/>
</dbReference>
<accession>A0ABZ2LUD2</accession>
<keyword evidence="4 6" id="KW-0547">Nucleotide-binding</keyword>
<keyword evidence="3 6" id="KW-0808">Transferase</keyword>
<evidence type="ECO:0000256" key="1">
    <source>
        <dbReference type="ARBA" id="ARBA00001823"/>
    </source>
</evidence>
<dbReference type="RefSeq" id="WP_394822352.1">
    <property type="nucleotide sequence ID" value="NZ_CP089984.1"/>
</dbReference>
<feature type="active site" description="Phosphoserine intermediate" evidence="6">
    <location>
        <position position="92"/>
    </location>
</feature>
<dbReference type="NCBIfam" id="NF003013">
    <property type="entry name" value="PRK03846.1"/>
    <property type="match status" value="1"/>
</dbReference>
<feature type="domain" description="APS kinase" evidence="8">
    <location>
        <begin position="11"/>
        <end position="158"/>
    </location>
</feature>
<dbReference type="Pfam" id="PF01583">
    <property type="entry name" value="APS_kinase"/>
    <property type="match status" value="1"/>
</dbReference>
<dbReference type="Gene3D" id="3.40.50.300">
    <property type="entry name" value="P-loop containing nucleotide triphosphate hydrolases"/>
    <property type="match status" value="1"/>
</dbReference>
<evidence type="ECO:0000256" key="6">
    <source>
        <dbReference type="HAMAP-Rule" id="MF_00065"/>
    </source>
</evidence>
<protein>
    <recommendedName>
        <fullName evidence="2 6">Adenylyl-sulfate kinase</fullName>
        <ecNumber evidence="2 6">2.7.1.25</ecNumber>
    </recommendedName>
    <alternativeName>
        <fullName evidence="6">APS kinase</fullName>
    </alternativeName>
    <alternativeName>
        <fullName evidence="6">ATP adenosine-5'-phosphosulfate 3'-phosphotransferase</fullName>
    </alternativeName>
    <alternativeName>
        <fullName evidence="6">Adenosine-5'-phosphosulfate kinase</fullName>
    </alternativeName>
</protein>
<comment type="catalytic activity">
    <reaction evidence="1 6 7">
        <text>adenosine 5'-phosphosulfate + ATP = 3'-phosphoadenylyl sulfate + ADP + H(+)</text>
        <dbReference type="Rhea" id="RHEA:24152"/>
        <dbReference type="ChEBI" id="CHEBI:15378"/>
        <dbReference type="ChEBI" id="CHEBI:30616"/>
        <dbReference type="ChEBI" id="CHEBI:58243"/>
        <dbReference type="ChEBI" id="CHEBI:58339"/>
        <dbReference type="ChEBI" id="CHEBI:456216"/>
        <dbReference type="EC" id="2.7.1.25"/>
    </reaction>
</comment>
<organism evidence="9 10">
    <name type="scientific">Pendulispora albinea</name>
    <dbReference type="NCBI Taxonomy" id="2741071"/>
    <lineage>
        <taxon>Bacteria</taxon>
        <taxon>Pseudomonadati</taxon>
        <taxon>Myxococcota</taxon>
        <taxon>Myxococcia</taxon>
        <taxon>Myxococcales</taxon>
        <taxon>Sorangiineae</taxon>
        <taxon>Pendulisporaceae</taxon>
        <taxon>Pendulispora</taxon>
    </lineage>
</organism>
<evidence type="ECO:0000313" key="9">
    <source>
        <dbReference type="EMBL" id="WXB12731.1"/>
    </source>
</evidence>
<dbReference type="PANTHER" id="PTHR42700:SF1">
    <property type="entry name" value="SULFATE ADENYLYLTRANSFERASE"/>
    <property type="match status" value="1"/>
</dbReference>
<evidence type="ECO:0000256" key="3">
    <source>
        <dbReference type="ARBA" id="ARBA00022679"/>
    </source>
</evidence>
<sequence>MLGTAGKGVGGAVVWFTGLSGAGKSTLAEALLPRLKAAGKKVELLDGDIVRTHLSKGLGYSREDRDLNVARIAFVSHLLARNGVFVLVAAISPFREARDRARATIGDFVEVHVAPPLDECIKRDVKGLYERALAGQIPQFTGVNDPYEEPLAAEVTLDTSALTVAQATSRILIKLRELGYLEESELARAEAPGNAASAP</sequence>
<dbReference type="InterPro" id="IPR002891">
    <property type="entry name" value="APS"/>
</dbReference>
<keyword evidence="6 7" id="KW-0418">Kinase</keyword>
<comment type="function">
    <text evidence="6 7">Catalyzes the synthesis of activated sulfate.</text>
</comment>
<dbReference type="InterPro" id="IPR027417">
    <property type="entry name" value="P-loop_NTPase"/>
</dbReference>
<comment type="similarity">
    <text evidence="6 7">Belongs to the APS kinase family.</text>
</comment>
<evidence type="ECO:0000256" key="5">
    <source>
        <dbReference type="ARBA" id="ARBA00022840"/>
    </source>
</evidence>
<dbReference type="PANTHER" id="PTHR42700">
    <property type="entry name" value="SULFATE ADENYLYLTRANSFERASE"/>
    <property type="match status" value="1"/>
</dbReference>
<dbReference type="HAMAP" id="MF_00065">
    <property type="entry name" value="Adenylyl_sulf_kinase"/>
    <property type="match status" value="1"/>
</dbReference>
<evidence type="ECO:0000313" key="10">
    <source>
        <dbReference type="Proteomes" id="UP001370348"/>
    </source>
</evidence>